<dbReference type="Pfam" id="PF07210">
    <property type="entry name" value="DUF1416"/>
    <property type="match status" value="1"/>
</dbReference>
<dbReference type="InterPro" id="IPR051682">
    <property type="entry name" value="Mito_Persulfide_Diox"/>
</dbReference>
<proteinExistence type="predicted"/>
<dbReference type="Pfam" id="PF00581">
    <property type="entry name" value="Rhodanese"/>
    <property type="match status" value="2"/>
</dbReference>
<dbReference type="PANTHER" id="PTHR43084">
    <property type="entry name" value="PERSULFIDE DIOXYGENASE ETHE1"/>
    <property type="match status" value="1"/>
</dbReference>
<reference evidence="3" key="1">
    <citation type="submission" date="2024-01" db="EMBL/GenBank/DDBJ databases">
        <title>First draft genome sequence data of TA4-1, the type strain of Gram-positive actinobacterium Streptomyces chiangmaiensis.</title>
        <authorList>
            <person name="Yasawong M."/>
            <person name="Nantapong N."/>
        </authorList>
    </citation>
    <scope>NUCLEOTIDE SEQUENCE</scope>
    <source>
        <strain evidence="3">TA4-1</strain>
    </source>
</reference>
<protein>
    <submittedName>
        <fullName evidence="3">DUF1416 domain-containing protein</fullName>
    </submittedName>
</protein>
<accession>A0ABU7FBR5</accession>
<dbReference type="EMBL" id="JAYWVC010000008">
    <property type="protein sequence ID" value="MED7821320.1"/>
    <property type="molecule type" value="Genomic_DNA"/>
</dbReference>
<dbReference type="Proteomes" id="UP001333996">
    <property type="component" value="Unassembled WGS sequence"/>
</dbReference>
<dbReference type="CDD" id="cd00158">
    <property type="entry name" value="RHOD"/>
    <property type="match status" value="1"/>
</dbReference>
<comment type="caution">
    <text evidence="3">The sequence shown here is derived from an EMBL/GenBank/DDBJ whole genome shotgun (WGS) entry which is preliminary data.</text>
</comment>
<dbReference type="InterPro" id="IPR036873">
    <property type="entry name" value="Rhodanese-like_dom_sf"/>
</dbReference>
<dbReference type="CDD" id="cd07724">
    <property type="entry name" value="POD-like_MBL-fold"/>
    <property type="match status" value="1"/>
</dbReference>
<dbReference type="InterPro" id="IPR044528">
    <property type="entry name" value="POD-like_MBL-fold"/>
</dbReference>
<dbReference type="PANTHER" id="PTHR43084:SF1">
    <property type="entry name" value="PERSULFIDE DIOXYGENASE ETHE1, MITOCHONDRIAL"/>
    <property type="match status" value="1"/>
</dbReference>
<dbReference type="SUPFAM" id="SSF56281">
    <property type="entry name" value="Metallo-hydrolase/oxidoreductase"/>
    <property type="match status" value="1"/>
</dbReference>
<keyword evidence="1" id="KW-0479">Metal-binding</keyword>
<dbReference type="RefSeq" id="WP_329505339.1">
    <property type="nucleotide sequence ID" value="NZ_BAAAYZ010000206.1"/>
</dbReference>
<dbReference type="SMART" id="SM00450">
    <property type="entry name" value="RHOD"/>
    <property type="match status" value="2"/>
</dbReference>
<dbReference type="SUPFAM" id="SSF52821">
    <property type="entry name" value="Rhodanese/Cell cycle control phosphatase"/>
    <property type="match status" value="2"/>
</dbReference>
<dbReference type="SMART" id="SM00849">
    <property type="entry name" value="Lactamase_B"/>
    <property type="match status" value="1"/>
</dbReference>
<feature type="domain" description="Rhodanese" evidence="2">
    <location>
        <begin position="459"/>
        <end position="542"/>
    </location>
</feature>
<sequence>MDPATTTRTVVAGRVQAADGSAMRAWVRLLDAGGEFVGEVATSPSGEFRFDVLPGHWVLRALSPLGVTEMPVEAEPGRTVQAELRLCERLPERLEIIQISTLSLGNRSYLITDGTVAVAVDPQRDVERIVSVLDSRDLRLDTVVETHLHNDYVTGGLELSRRFRARYVVPAGPRLAFDAVRVADDDRLSAGELRIRVIATPGHTDHHVAYAFASADGVPRLVCTGGSLLYGTTGRTDLMGVQSTGPLVHQQYRSVRRLAELLPDDTVVLPTHGFGSFCAATTAGAVQRSTIGRERRLNPVFSQAEEAFATGTLAALEPYPAYYHRMASINAAGPSPRDSLAPPRPADPAELADRIMAGEWVVDVRPRADYASVHLPGTVNIDASGSLATYLGWLVPFDSPLTLLATGHDELEAVRTELLRIGFDRIAAAAVGSPLEWAGPQRLAAYPRADFATLARVRPGRPVEVLDVRGGREWRSGHLPGARHVPLPELPHAVTSLPDAEYWVHCRSGFRAAIAASLLAAAGHQVVLVDDAVENAGPKVGEQ</sequence>
<evidence type="ECO:0000256" key="1">
    <source>
        <dbReference type="ARBA" id="ARBA00022723"/>
    </source>
</evidence>
<dbReference type="InterPro" id="IPR001279">
    <property type="entry name" value="Metallo-B-lactamas"/>
</dbReference>
<dbReference type="InterPro" id="IPR010814">
    <property type="entry name" value="DUF1416"/>
</dbReference>
<dbReference type="Gene3D" id="3.40.250.10">
    <property type="entry name" value="Rhodanese-like domain"/>
    <property type="match status" value="2"/>
</dbReference>
<keyword evidence="4" id="KW-1185">Reference proteome</keyword>
<evidence type="ECO:0000259" key="2">
    <source>
        <dbReference type="PROSITE" id="PS50206"/>
    </source>
</evidence>
<organism evidence="3 4">
    <name type="scientific">Streptomyces chiangmaiensis</name>
    <dbReference type="NCBI Taxonomy" id="766497"/>
    <lineage>
        <taxon>Bacteria</taxon>
        <taxon>Bacillati</taxon>
        <taxon>Actinomycetota</taxon>
        <taxon>Actinomycetes</taxon>
        <taxon>Kitasatosporales</taxon>
        <taxon>Streptomycetaceae</taxon>
        <taxon>Streptomyces</taxon>
    </lineage>
</organism>
<dbReference type="InterPro" id="IPR036866">
    <property type="entry name" value="RibonucZ/Hydroxyglut_hydro"/>
</dbReference>
<name>A0ABU7FBR5_9ACTN</name>
<evidence type="ECO:0000313" key="3">
    <source>
        <dbReference type="EMBL" id="MED7821320.1"/>
    </source>
</evidence>
<evidence type="ECO:0000313" key="4">
    <source>
        <dbReference type="Proteomes" id="UP001333996"/>
    </source>
</evidence>
<feature type="domain" description="Rhodanese" evidence="2">
    <location>
        <begin position="355"/>
        <end position="384"/>
    </location>
</feature>
<dbReference type="Pfam" id="PF00753">
    <property type="entry name" value="Lactamase_B"/>
    <property type="match status" value="1"/>
</dbReference>
<gene>
    <name evidence="3" type="ORF">VXC91_04790</name>
</gene>
<dbReference type="PROSITE" id="PS50206">
    <property type="entry name" value="RHODANESE_3"/>
    <property type="match status" value="2"/>
</dbReference>
<dbReference type="Gene3D" id="3.60.15.10">
    <property type="entry name" value="Ribonuclease Z/Hydroxyacylglutathione hydrolase-like"/>
    <property type="match status" value="1"/>
</dbReference>
<dbReference type="InterPro" id="IPR001763">
    <property type="entry name" value="Rhodanese-like_dom"/>
</dbReference>